<evidence type="ECO:0000313" key="1">
    <source>
        <dbReference type="EMBL" id="XCG62081.1"/>
    </source>
</evidence>
<sequence length="81" mass="8420">MQSGIGSVHNTLLLQDPERTIVRGPFRPFPRSLAGRKVSLLAALATGAYQVTFMHAIDRLGAALGTSIALGVAPFATGLCA</sequence>
<dbReference type="AlphaFoldDB" id="A0AAU8DLI3"/>
<evidence type="ECO:0008006" key="2">
    <source>
        <dbReference type="Google" id="ProtNLM"/>
    </source>
</evidence>
<reference evidence="1" key="1">
    <citation type="submission" date="2024-05" db="EMBL/GenBank/DDBJ databases">
        <authorList>
            <person name="Cai S.Y."/>
            <person name="Jin L.M."/>
            <person name="Li H.R."/>
        </authorList>
    </citation>
    <scope>NUCLEOTIDE SEQUENCE</scope>
    <source>
        <strain evidence="1">A5-74</strain>
    </source>
</reference>
<dbReference type="RefSeq" id="WP_353647696.1">
    <property type="nucleotide sequence ID" value="NZ_CP159218.1"/>
</dbReference>
<protein>
    <recommendedName>
        <fullName evidence="2">MFS transporter</fullName>
    </recommendedName>
</protein>
<proteinExistence type="predicted"/>
<name>A0AAU8DLI3_9ACTN</name>
<accession>A0AAU8DLI3</accession>
<organism evidence="1">
    <name type="scientific">Nakamurella sp. A5-74</name>
    <dbReference type="NCBI Taxonomy" id="3158264"/>
    <lineage>
        <taxon>Bacteria</taxon>
        <taxon>Bacillati</taxon>
        <taxon>Actinomycetota</taxon>
        <taxon>Actinomycetes</taxon>
        <taxon>Nakamurellales</taxon>
        <taxon>Nakamurellaceae</taxon>
        <taxon>Nakamurella</taxon>
    </lineage>
</organism>
<gene>
    <name evidence="1" type="ORF">ABLG96_12405</name>
</gene>
<dbReference type="EMBL" id="CP159218">
    <property type="protein sequence ID" value="XCG62081.1"/>
    <property type="molecule type" value="Genomic_DNA"/>
</dbReference>